<dbReference type="InterPro" id="IPR000843">
    <property type="entry name" value="HTH_LacI"/>
</dbReference>
<dbReference type="PANTHER" id="PTHR30175">
    <property type="entry name" value="PHOSPHOTRANSFERASE SYSTEM TRANSPORT PROTEIN"/>
    <property type="match status" value="1"/>
</dbReference>
<keyword evidence="8 10" id="KW-1133">Transmembrane helix</keyword>
<dbReference type="GO" id="GO:0005886">
    <property type="term" value="C:plasma membrane"/>
    <property type="evidence" value="ECO:0007669"/>
    <property type="project" value="UniProtKB-SubCell"/>
</dbReference>
<dbReference type="Pfam" id="PF00356">
    <property type="entry name" value="LacI"/>
    <property type="match status" value="1"/>
</dbReference>
<dbReference type="GO" id="GO:0003677">
    <property type="term" value="F:DNA binding"/>
    <property type="evidence" value="ECO:0007669"/>
    <property type="project" value="InterPro"/>
</dbReference>
<dbReference type="GO" id="GO:0009401">
    <property type="term" value="P:phosphoenolpyruvate-dependent sugar phosphotransferase system"/>
    <property type="evidence" value="ECO:0007669"/>
    <property type="project" value="UniProtKB-KW"/>
</dbReference>
<dbReference type="SMART" id="SM00354">
    <property type="entry name" value="HTH_LACI"/>
    <property type="match status" value="1"/>
</dbReference>
<feature type="transmembrane region" description="Helical" evidence="10">
    <location>
        <begin position="671"/>
        <end position="698"/>
    </location>
</feature>
<keyword evidence="7" id="KW-0677">Repeat</keyword>
<dbReference type="InterPro" id="IPR028082">
    <property type="entry name" value="Peripla_BP_I"/>
</dbReference>
<evidence type="ECO:0000259" key="11">
    <source>
        <dbReference type="PROSITE" id="PS50932"/>
    </source>
</evidence>
<gene>
    <name evidence="14" type="ORF">BBAD15_g836</name>
</gene>
<comment type="caution">
    <text evidence="14">The sequence shown here is derived from an EMBL/GenBank/DDBJ whole genome shotgun (WGS) entry which is preliminary data.</text>
</comment>
<dbReference type="GO" id="GO:0015771">
    <property type="term" value="P:trehalose transport"/>
    <property type="evidence" value="ECO:0007669"/>
    <property type="project" value="TreeGrafter"/>
</dbReference>
<sequence length="1027" mass="111991">MKKPLTIKDIAELAQVSIATVSRVLNKNSWVADKTRSRVEKVIQEHNFSPNLLARGMISKKTQTLAIVVSDISNPYFVMLVAQIEHESLRLGYKVTLYDTQSANKASREAPVVPEEHIFNSITDSQIDGVIILGGNIDYNDISATYLQELKKLIATVPVVVVGRQLAGVEYACVERDQAGCVRLATRHLIEKGYRRIGFIGGSKNVYITRDREAIFRAELESAKLPVINSFIVLNNFYLQHGYEAIDTLISSNEGLPDAIVAINDHVAKGAIRALKDHHLSVPENIAIVLITGEPMKPTMMTYIHEEQATLSAMLSRYPSDLPVLGGQKEWLVLATGSSINAIKSAKYYVEKLADVRIAVEEPFHFQHYEKFSEATDLVIGVSQSGESTSTLNAIQNIRQSHPVKTLGMTSKTGSELARAVDHVIDIEIGEERVGYVTKGYVATILKFMLLGVFVARRSGKIDAEQEAAELTKLDAAVKAIPGIIADTEVFFTKWQAELAASPRFTSIGYGPSVGVIKEMETKFAETIRVPSQGVELEAFMHGPYFEVNGNHRMFFIDTPGVARERLLLLKAYEQKYTDYVYTIKLGEDNDPRTLAVKANIDEFIAPLILVIPFQILAHHIAEAKGNNLPQRIFTDFGVAVEKVFQAITAQMGEPCAEEASVPQGSMINRLLATLSAIFTPYIGVLAGVGVVKGIVVLLQTMNLVDTHSYVFTVFNALSSGVFVMLPLFIAVTAAERFKANKFSALALTAAMIFPLTDASVPGAFHVMGLALNVKIYGGAVIPAVFAVLFLSHVERWLKKVIPEIAALVFVPCLSLIISGFVVFTVIGPVADYVGVGIANGYAWLYNLSPVISGALLAGIGQLFVVFGVHWGIIPLALINIQVNGYDTIMAMFMSAVMGQFGAVFGAIFIARNLKDKQIAISASLSAFFGITEPALYGVNLKYRMLFVFGCIGAALGGAITGLLGVKTYSFLPVLNVFELGLFSGPESKMIYEVIAIAVAFTVPAVLTIIYGKTRRLEPASLAEDRR</sequence>
<reference evidence="14 15" key="1">
    <citation type="submission" date="2012-10" db="EMBL/GenBank/DDBJ databases">
        <title>Genome sequencing and analysis of entomopathogenic fungi Beauveria bassiana D1-5.</title>
        <authorList>
            <person name="Li Q."/>
            <person name="Wang L."/>
            <person name="Zhang Z."/>
            <person name="Wang Q."/>
            <person name="Ren J."/>
            <person name="Wang M."/>
            <person name="Xu W."/>
            <person name="Wang J."/>
            <person name="Lu Y."/>
            <person name="Du Q."/>
            <person name="Sun Z."/>
        </authorList>
    </citation>
    <scope>NUCLEOTIDE SEQUENCE [LARGE SCALE GENOMIC DNA]</scope>
    <source>
        <strain evidence="14 15">D1-5</strain>
    </source>
</reference>
<feature type="transmembrane region" description="Helical" evidence="10">
    <location>
        <begin position="990"/>
        <end position="1011"/>
    </location>
</feature>
<dbReference type="Proteomes" id="UP000030106">
    <property type="component" value="Unassembled WGS sequence"/>
</dbReference>
<dbReference type="Gene3D" id="3.40.50.10490">
    <property type="entry name" value="Glucose-6-phosphate isomerase like protein, domain 1"/>
    <property type="match status" value="2"/>
</dbReference>
<organism evidence="14 15">
    <name type="scientific">Beauveria bassiana D1-5</name>
    <dbReference type="NCBI Taxonomy" id="1245745"/>
    <lineage>
        <taxon>Eukaryota</taxon>
        <taxon>Fungi</taxon>
        <taxon>Dikarya</taxon>
        <taxon>Ascomycota</taxon>
        <taxon>Pezizomycotina</taxon>
        <taxon>Sordariomycetes</taxon>
        <taxon>Hypocreomycetidae</taxon>
        <taxon>Hypocreales</taxon>
        <taxon>Cordycipitaceae</taxon>
        <taxon>Beauveria</taxon>
    </lineage>
</organism>
<dbReference type="InterPro" id="IPR001761">
    <property type="entry name" value="Peripla_BP/Lac1_sug-bd_dom"/>
</dbReference>
<dbReference type="CDD" id="cd01392">
    <property type="entry name" value="HTH_LacI"/>
    <property type="match status" value="1"/>
</dbReference>
<dbReference type="GO" id="GO:0008982">
    <property type="term" value="F:protein-N(PI)-phosphohistidine-sugar phosphotransferase activity"/>
    <property type="evidence" value="ECO:0007669"/>
    <property type="project" value="InterPro"/>
</dbReference>
<evidence type="ECO:0000256" key="3">
    <source>
        <dbReference type="ARBA" id="ARBA00022475"/>
    </source>
</evidence>
<dbReference type="InterPro" id="IPR035490">
    <property type="entry name" value="GlmS/FrlB_SIS"/>
</dbReference>
<dbReference type="GO" id="GO:0006355">
    <property type="term" value="P:regulation of DNA-templated transcription"/>
    <property type="evidence" value="ECO:0007669"/>
    <property type="project" value="InterPro"/>
</dbReference>
<dbReference type="Pfam" id="PF01380">
    <property type="entry name" value="SIS"/>
    <property type="match status" value="1"/>
</dbReference>
<dbReference type="GO" id="GO:0097367">
    <property type="term" value="F:carbohydrate derivative binding"/>
    <property type="evidence" value="ECO:0007669"/>
    <property type="project" value="InterPro"/>
</dbReference>
<dbReference type="InterPro" id="IPR001347">
    <property type="entry name" value="SIS_dom"/>
</dbReference>
<dbReference type="Pfam" id="PF00532">
    <property type="entry name" value="Peripla_BP_1"/>
    <property type="match status" value="1"/>
</dbReference>
<feature type="transmembrane region" description="Helical" evidence="10">
    <location>
        <begin position="743"/>
        <end position="764"/>
    </location>
</feature>
<keyword evidence="9 10" id="KW-0472">Membrane</keyword>
<dbReference type="PROSITE" id="PS00356">
    <property type="entry name" value="HTH_LACI_1"/>
    <property type="match status" value="1"/>
</dbReference>
<evidence type="ECO:0000256" key="5">
    <source>
        <dbReference type="ARBA" id="ARBA00022683"/>
    </source>
</evidence>
<dbReference type="Pfam" id="PF02378">
    <property type="entry name" value="PTS_EIIC"/>
    <property type="match status" value="1"/>
</dbReference>
<keyword evidence="3" id="KW-1003">Cell membrane</keyword>
<accession>A0A0A2W0I7</accession>
<dbReference type="AlphaFoldDB" id="A0A0A2W0I7"/>
<dbReference type="PANTHER" id="PTHR30175:SF1">
    <property type="entry name" value="PTS SYSTEM ARBUTIN-, CELLOBIOSE-, AND SALICIN-SPECIFIC EIIBC COMPONENT-RELATED"/>
    <property type="match status" value="1"/>
</dbReference>
<dbReference type="CDD" id="cd06267">
    <property type="entry name" value="PBP1_LacI_sugar_binding-like"/>
    <property type="match status" value="1"/>
</dbReference>
<feature type="transmembrane region" description="Helical" evidence="10">
    <location>
        <begin position="776"/>
        <end position="794"/>
    </location>
</feature>
<feature type="domain" description="SIS" evidence="13">
    <location>
        <begin position="321"/>
        <end position="461"/>
    </location>
</feature>
<dbReference type="PROSITE" id="PS51464">
    <property type="entry name" value="SIS"/>
    <property type="match status" value="1"/>
</dbReference>
<dbReference type="EMBL" id="ANFO01000043">
    <property type="protein sequence ID" value="KGQ13418.1"/>
    <property type="molecule type" value="Genomic_DNA"/>
</dbReference>
<keyword evidence="5" id="KW-0598">Phosphotransferase system</keyword>
<evidence type="ECO:0000259" key="13">
    <source>
        <dbReference type="PROSITE" id="PS51464"/>
    </source>
</evidence>
<evidence type="ECO:0000256" key="9">
    <source>
        <dbReference type="ARBA" id="ARBA00023136"/>
    </source>
</evidence>
<dbReference type="Gene3D" id="3.40.50.2300">
    <property type="match status" value="2"/>
</dbReference>
<evidence type="ECO:0000256" key="8">
    <source>
        <dbReference type="ARBA" id="ARBA00022989"/>
    </source>
</evidence>
<dbReference type="GO" id="GO:0090589">
    <property type="term" value="F:protein-phosphocysteine-trehalose phosphotransferase system transporter activity"/>
    <property type="evidence" value="ECO:0007669"/>
    <property type="project" value="TreeGrafter"/>
</dbReference>
<dbReference type="STRING" id="1245745.A0A0A2W0I7"/>
<name>A0A0A2W0I7_BEABA</name>
<feature type="transmembrane region" description="Helical" evidence="10">
    <location>
        <begin position="946"/>
        <end position="970"/>
    </location>
</feature>
<feature type="domain" description="PTS EIIC type-1" evidence="12">
    <location>
        <begin position="673"/>
        <end position="1025"/>
    </location>
</feature>
<dbReference type="CDD" id="cd05008">
    <property type="entry name" value="SIS_GlmS_GlmD_1"/>
    <property type="match status" value="1"/>
</dbReference>
<dbReference type="InterPro" id="IPR046348">
    <property type="entry name" value="SIS_dom_sf"/>
</dbReference>
<dbReference type="Gene3D" id="1.10.260.40">
    <property type="entry name" value="lambda repressor-like DNA-binding domains"/>
    <property type="match status" value="1"/>
</dbReference>
<evidence type="ECO:0000256" key="7">
    <source>
        <dbReference type="ARBA" id="ARBA00022737"/>
    </source>
</evidence>
<feature type="transmembrane region" description="Helical" evidence="10">
    <location>
        <begin position="710"/>
        <end position="731"/>
    </location>
</feature>
<proteinExistence type="predicted"/>
<protein>
    <submittedName>
        <fullName evidence="14">PTS system beta-glucoside-specific EIIBCA componen t</fullName>
    </submittedName>
</protein>
<evidence type="ECO:0000256" key="4">
    <source>
        <dbReference type="ARBA" id="ARBA00022597"/>
    </source>
</evidence>
<feature type="transmembrane region" description="Helical" evidence="10">
    <location>
        <begin position="806"/>
        <end position="831"/>
    </location>
</feature>
<dbReference type="SUPFAM" id="SSF47413">
    <property type="entry name" value="lambda repressor-like DNA-binding domains"/>
    <property type="match status" value="1"/>
</dbReference>
<evidence type="ECO:0000259" key="12">
    <source>
        <dbReference type="PROSITE" id="PS51103"/>
    </source>
</evidence>
<dbReference type="InterPro" id="IPR035466">
    <property type="entry name" value="GlmS/AgaS_SIS"/>
</dbReference>
<dbReference type="InterPro" id="IPR050558">
    <property type="entry name" value="PTS_Sugar-Specific_Components"/>
</dbReference>
<evidence type="ECO:0000256" key="10">
    <source>
        <dbReference type="SAM" id="Phobius"/>
    </source>
</evidence>
<dbReference type="InterPro" id="IPR010982">
    <property type="entry name" value="Lambda_DNA-bd_dom_sf"/>
</dbReference>
<dbReference type="SUPFAM" id="SSF53822">
    <property type="entry name" value="Periplasmic binding protein-like I"/>
    <property type="match status" value="1"/>
</dbReference>
<evidence type="ECO:0000256" key="2">
    <source>
        <dbReference type="ARBA" id="ARBA00022448"/>
    </source>
</evidence>
<keyword evidence="6 10" id="KW-0812">Transmembrane</keyword>
<feature type="transmembrane region" description="Helical" evidence="10">
    <location>
        <begin position="851"/>
        <end position="879"/>
    </location>
</feature>
<dbReference type="InterPro" id="IPR003352">
    <property type="entry name" value="PTS_EIIC"/>
</dbReference>
<evidence type="ECO:0000256" key="6">
    <source>
        <dbReference type="ARBA" id="ARBA00022692"/>
    </source>
</evidence>
<feature type="domain" description="HTH lacI-type" evidence="11">
    <location>
        <begin position="5"/>
        <end position="59"/>
    </location>
</feature>
<dbReference type="PROSITE" id="PS51103">
    <property type="entry name" value="PTS_EIIC_TYPE_1"/>
    <property type="match status" value="1"/>
</dbReference>
<dbReference type="HOGENOM" id="CLU_294915_0_0_1"/>
<dbReference type="SUPFAM" id="SSF53697">
    <property type="entry name" value="SIS domain"/>
    <property type="match status" value="1"/>
</dbReference>
<dbReference type="CDD" id="cd05009">
    <property type="entry name" value="SIS_GlmS_GlmD_2"/>
    <property type="match status" value="1"/>
</dbReference>
<feature type="transmembrane region" description="Helical" evidence="10">
    <location>
        <begin position="891"/>
        <end position="912"/>
    </location>
</feature>
<evidence type="ECO:0000313" key="14">
    <source>
        <dbReference type="EMBL" id="KGQ13418.1"/>
    </source>
</evidence>
<evidence type="ECO:0000256" key="1">
    <source>
        <dbReference type="ARBA" id="ARBA00004651"/>
    </source>
</evidence>
<dbReference type="InterPro" id="IPR013013">
    <property type="entry name" value="PTS_EIIC_1"/>
</dbReference>
<evidence type="ECO:0000313" key="15">
    <source>
        <dbReference type="Proteomes" id="UP000030106"/>
    </source>
</evidence>
<dbReference type="PROSITE" id="PS50932">
    <property type="entry name" value="HTH_LACI_2"/>
    <property type="match status" value="1"/>
</dbReference>
<comment type="subcellular location">
    <subcellularLocation>
        <location evidence="1">Cell membrane</location>
        <topology evidence="1">Multi-pass membrane protein</topology>
    </subcellularLocation>
</comment>
<keyword evidence="2" id="KW-0813">Transport</keyword>
<dbReference type="GO" id="GO:1901135">
    <property type="term" value="P:carbohydrate derivative metabolic process"/>
    <property type="evidence" value="ECO:0007669"/>
    <property type="project" value="InterPro"/>
</dbReference>
<keyword evidence="4" id="KW-0762">Sugar transport</keyword>